<comment type="catalytic activity">
    <reaction evidence="1">
        <text>S-adenosyl-L-methionine + a thiopurine = S-adenosyl-L-homocysteine + a thiopurine S-methylether.</text>
        <dbReference type="EC" id="2.1.1.67"/>
    </reaction>
</comment>
<keyword evidence="6" id="KW-0489">Methyltransferase</keyword>
<dbReference type="Gene3D" id="3.40.50.150">
    <property type="entry name" value="Vaccinia Virus protein VP39"/>
    <property type="match status" value="2"/>
</dbReference>
<evidence type="ECO:0000256" key="2">
    <source>
        <dbReference type="ARBA" id="ARBA00004496"/>
    </source>
</evidence>
<evidence type="ECO:0000313" key="9">
    <source>
        <dbReference type="Proteomes" id="UP000515156"/>
    </source>
</evidence>
<evidence type="ECO:0000256" key="8">
    <source>
        <dbReference type="ARBA" id="ARBA00022691"/>
    </source>
</evidence>
<dbReference type="SUPFAM" id="SSF53335">
    <property type="entry name" value="S-adenosyl-L-methionine-dependent methyltransferases"/>
    <property type="match status" value="1"/>
</dbReference>
<dbReference type="GO" id="GO:0032259">
    <property type="term" value="P:methylation"/>
    <property type="evidence" value="ECO:0007669"/>
    <property type="project" value="UniProtKB-KW"/>
</dbReference>
<evidence type="ECO:0000313" key="10">
    <source>
        <dbReference type="RefSeq" id="XP_030045952.1"/>
    </source>
</evidence>
<dbReference type="PANTHER" id="PTHR10259">
    <property type="entry name" value="THIOPURINE S-METHYLTRANSFERASE"/>
    <property type="match status" value="1"/>
</dbReference>
<comment type="subcellular location">
    <subcellularLocation>
        <location evidence="2">Cytoplasm</location>
    </subcellularLocation>
</comment>
<gene>
    <name evidence="10" type="primary">LOC115460296</name>
</gene>
<dbReference type="EC" id="2.1.1.67" evidence="4"/>
<reference evidence="10" key="1">
    <citation type="submission" date="2025-08" db="UniProtKB">
        <authorList>
            <consortium name="RefSeq"/>
        </authorList>
    </citation>
    <scope>IDENTIFICATION</scope>
</reference>
<proteinExistence type="inferred from homology"/>
<accession>A0A6P7WRZ2</accession>
<dbReference type="Proteomes" id="UP000515156">
    <property type="component" value="Chromosome 1"/>
</dbReference>
<dbReference type="PIRSF" id="PIRSF023956">
    <property type="entry name" value="Thiopurine_S-methyltransferase"/>
    <property type="match status" value="1"/>
</dbReference>
<dbReference type="PROSITE" id="PS51585">
    <property type="entry name" value="SAM_MT_TPMT"/>
    <property type="match status" value="1"/>
</dbReference>
<keyword evidence="9" id="KW-1185">Reference proteome</keyword>
<evidence type="ECO:0000256" key="6">
    <source>
        <dbReference type="ARBA" id="ARBA00022603"/>
    </source>
</evidence>
<evidence type="ECO:0000256" key="3">
    <source>
        <dbReference type="ARBA" id="ARBA00008145"/>
    </source>
</evidence>
<name>A0A6P7WRZ2_9AMPH</name>
<evidence type="ECO:0000256" key="5">
    <source>
        <dbReference type="ARBA" id="ARBA00022490"/>
    </source>
</evidence>
<organism evidence="9 10">
    <name type="scientific">Microcaecilia unicolor</name>
    <dbReference type="NCBI Taxonomy" id="1415580"/>
    <lineage>
        <taxon>Eukaryota</taxon>
        <taxon>Metazoa</taxon>
        <taxon>Chordata</taxon>
        <taxon>Craniata</taxon>
        <taxon>Vertebrata</taxon>
        <taxon>Euteleostomi</taxon>
        <taxon>Amphibia</taxon>
        <taxon>Gymnophiona</taxon>
        <taxon>Siphonopidae</taxon>
        <taxon>Microcaecilia</taxon>
    </lineage>
</organism>
<dbReference type="AlphaFoldDB" id="A0A6P7WRZ2"/>
<protein>
    <recommendedName>
        <fullName evidence="4">thiopurine S-methyltransferase</fullName>
        <ecNumber evidence="4">2.1.1.67</ecNumber>
    </recommendedName>
</protein>
<dbReference type="InterPro" id="IPR008854">
    <property type="entry name" value="TPMT"/>
</dbReference>
<sequence>MEGSTAETNTSTAIKQDKVVAKAEWIMKWEQKNICFHQQHVHRLLENYVDLLLNNRTNLRIFFPLCGKAVDMKWLADMGHSITGVDVSEIGLKDFFTEQNISYVEEQVSDIPGAKVFKSLSGNISLYCCSVYDMCSYANVLSSLMGREFRYLLVTVSYDHTKHSGPPFYVPDVEVDKLFGTFCCIKHLEKVDAFKERHQKWGLDYFYENIYLLTPKPNLN</sequence>
<evidence type="ECO:0000256" key="4">
    <source>
        <dbReference type="ARBA" id="ARBA00011905"/>
    </source>
</evidence>
<comment type="similarity">
    <text evidence="3">Belongs to the class I-like SAM-binding methyltransferase superfamily. TPMT family.</text>
</comment>
<evidence type="ECO:0000256" key="1">
    <source>
        <dbReference type="ARBA" id="ARBA00000903"/>
    </source>
</evidence>
<dbReference type="RefSeq" id="XP_030045952.1">
    <property type="nucleotide sequence ID" value="XM_030190092.1"/>
</dbReference>
<keyword evidence="5" id="KW-0963">Cytoplasm</keyword>
<keyword evidence="8" id="KW-0949">S-adenosyl-L-methionine</keyword>
<dbReference type="PANTHER" id="PTHR10259:SF11">
    <property type="entry name" value="THIOPURINE S-METHYLTRANSFERASE"/>
    <property type="match status" value="1"/>
</dbReference>
<keyword evidence="7" id="KW-0808">Transferase</keyword>
<dbReference type="GO" id="GO:0008119">
    <property type="term" value="F:thiopurine S-methyltransferase activity"/>
    <property type="evidence" value="ECO:0007669"/>
    <property type="project" value="UniProtKB-EC"/>
</dbReference>
<evidence type="ECO:0000256" key="7">
    <source>
        <dbReference type="ARBA" id="ARBA00022679"/>
    </source>
</evidence>
<dbReference type="InterPro" id="IPR029063">
    <property type="entry name" value="SAM-dependent_MTases_sf"/>
</dbReference>
<dbReference type="InterPro" id="IPR025835">
    <property type="entry name" value="Thiopurine_S-MeTrfase"/>
</dbReference>
<dbReference type="Pfam" id="PF05724">
    <property type="entry name" value="TPMT"/>
    <property type="match status" value="2"/>
</dbReference>
<dbReference type="GeneID" id="115460296"/>
<dbReference type="GO" id="GO:0005737">
    <property type="term" value="C:cytoplasm"/>
    <property type="evidence" value="ECO:0007669"/>
    <property type="project" value="UniProtKB-SubCell"/>
</dbReference>